<dbReference type="InterPro" id="IPR044978">
    <property type="entry name" value="GRV2/DNAJC13"/>
</dbReference>
<dbReference type="GO" id="GO:0007032">
    <property type="term" value="P:endosome organization"/>
    <property type="evidence" value="ECO:0007669"/>
    <property type="project" value="InterPro"/>
</dbReference>
<dbReference type="GO" id="GO:2000641">
    <property type="term" value="P:regulation of early endosome to late endosome transport"/>
    <property type="evidence" value="ECO:0007669"/>
    <property type="project" value="InterPro"/>
</dbReference>
<protein>
    <recommendedName>
        <fullName evidence="2">SAC9 second GBDL domain-containing protein</fullName>
    </recommendedName>
</protein>
<name>A0AAV0GIF3_9ASTE</name>
<accession>A0AAV0GIF3</accession>
<evidence type="ECO:0000313" key="3">
    <source>
        <dbReference type="EMBL" id="CAH9114473.1"/>
    </source>
</evidence>
<feature type="region of interest" description="Disordered" evidence="1">
    <location>
        <begin position="49"/>
        <end position="150"/>
    </location>
</feature>
<dbReference type="InterPro" id="IPR057553">
    <property type="entry name" value="SAC9_GBDL_2nd"/>
</dbReference>
<gene>
    <name evidence="3" type="ORF">CEPIT_LOCUS20748</name>
    <name evidence="4" type="ORF">CEPIT_LOCUS43672</name>
</gene>
<proteinExistence type="predicted"/>
<dbReference type="GO" id="GO:0006898">
    <property type="term" value="P:receptor-mediated endocytosis"/>
    <property type="evidence" value="ECO:0007669"/>
    <property type="project" value="TreeGrafter"/>
</dbReference>
<dbReference type="Proteomes" id="UP001152523">
    <property type="component" value="Unassembled WGS sequence"/>
</dbReference>
<evidence type="ECO:0000313" key="5">
    <source>
        <dbReference type="Proteomes" id="UP001152523"/>
    </source>
</evidence>
<dbReference type="AlphaFoldDB" id="A0AAV0GIF3"/>
<evidence type="ECO:0000259" key="2">
    <source>
        <dbReference type="Pfam" id="PF24789"/>
    </source>
</evidence>
<comment type="caution">
    <text evidence="4">The sequence shown here is derived from an EMBL/GenBank/DDBJ whole genome shotgun (WGS) entry which is preliminary data.</text>
</comment>
<evidence type="ECO:0000313" key="4">
    <source>
        <dbReference type="EMBL" id="CAH9147347.1"/>
    </source>
</evidence>
<feature type="compositionally biased region" description="Low complexity" evidence="1">
    <location>
        <begin position="64"/>
        <end position="84"/>
    </location>
</feature>
<organism evidence="4 5">
    <name type="scientific">Cuscuta epithymum</name>
    <dbReference type="NCBI Taxonomy" id="186058"/>
    <lineage>
        <taxon>Eukaryota</taxon>
        <taxon>Viridiplantae</taxon>
        <taxon>Streptophyta</taxon>
        <taxon>Embryophyta</taxon>
        <taxon>Tracheophyta</taxon>
        <taxon>Spermatophyta</taxon>
        <taxon>Magnoliopsida</taxon>
        <taxon>eudicotyledons</taxon>
        <taxon>Gunneridae</taxon>
        <taxon>Pentapetalae</taxon>
        <taxon>asterids</taxon>
        <taxon>lamiids</taxon>
        <taxon>Solanales</taxon>
        <taxon>Convolvulaceae</taxon>
        <taxon>Cuscuteae</taxon>
        <taxon>Cuscuta</taxon>
        <taxon>Cuscuta subgen. Cuscuta</taxon>
    </lineage>
</organism>
<dbReference type="EMBL" id="CAMAPF010001127">
    <property type="protein sequence ID" value="CAH9147347.1"/>
    <property type="molecule type" value="Genomic_DNA"/>
</dbReference>
<feature type="domain" description="SAC9 second GBDL" evidence="2">
    <location>
        <begin position="525"/>
        <end position="614"/>
    </location>
</feature>
<reference evidence="4" key="1">
    <citation type="submission" date="2022-07" db="EMBL/GenBank/DDBJ databases">
        <authorList>
            <person name="Macas J."/>
            <person name="Novak P."/>
            <person name="Neumann P."/>
        </authorList>
    </citation>
    <scope>NUCLEOTIDE SEQUENCE</scope>
</reference>
<dbReference type="GO" id="GO:0010008">
    <property type="term" value="C:endosome membrane"/>
    <property type="evidence" value="ECO:0007669"/>
    <property type="project" value="TreeGrafter"/>
</dbReference>
<feature type="compositionally biased region" description="Low complexity" evidence="1">
    <location>
        <begin position="119"/>
        <end position="150"/>
    </location>
</feature>
<keyword evidence="5" id="KW-1185">Reference proteome</keyword>
<dbReference type="EMBL" id="CAMAPF010000224">
    <property type="protein sequence ID" value="CAH9114473.1"/>
    <property type="molecule type" value="Genomic_DNA"/>
</dbReference>
<sequence>MVRTRAKMEQRMEAMERTHVMMERNHDMIVAMTRQLGAIIGKMDAMIEETRESRRSRSHHLHQSRTVSSGSKSSQKSRTVSSGSQESRTMAHSRKDLRGSRPPSQKDSQRSSKLEVPYSTSLAASQSATSSAVSQSQTAPLSSQASRSVSSSKFSSRSAYAQPSSSQTLFSHSQAQSRTVPLSSQGSGFLLQASSSILCSHQSFQSREDYSCLQVLSQTISKSVKVYPQLMKNKELKTAEYVIKKPTGDKNEELITVAGGPEATAIAELLSHAQVSPISEAISLDVTRKRISEGSKLERNVESKPFAPSVQQVKMKQEILRAENIESSNNLEPRRVHKLDLGVQIDMLHHPSSKGRLEGMKQIEDLKIKGVNSMKYIRMRLGIGLAGNDKKNGKEMPVVYIFVPYEGVVCDYQFHMVCSDRGMKATDNQKYDTSGVLAVDLLTTIHKASAGTAIPWQSNLIATAAFRKPWKDWMYVKKEGVQAGSVQKDASGRLWWKNEFDWTTKCWTSGMTGCKRLTDNPPQFAAGSAPFMLLFAPINSGLQDSYGKASFNNSEVESAIVVDQLSDAHAVIIGSKKYCMSDTTTSRTGATEIQELELYQEVRLVKNWKMEQLVIGQIDKIPFHHEQSHLTGTDARKIGDLLRLLLEEVRRKTQVWKILVQKSVKYWEGRSARMKCKWKIKADSYHPP</sequence>
<dbReference type="Pfam" id="PF24789">
    <property type="entry name" value="SAC9_GBDL_2nd"/>
    <property type="match status" value="1"/>
</dbReference>
<dbReference type="PANTHER" id="PTHR36983">
    <property type="entry name" value="DNAJ HOMOLOG SUBFAMILY C MEMBER 13"/>
    <property type="match status" value="1"/>
</dbReference>
<evidence type="ECO:0000256" key="1">
    <source>
        <dbReference type="SAM" id="MobiDB-lite"/>
    </source>
</evidence>
<dbReference type="PANTHER" id="PTHR36983:SF2">
    <property type="entry name" value="DNAJ HOMOLOG SUBFAMILY C MEMBER 13"/>
    <property type="match status" value="1"/>
</dbReference>